<keyword evidence="5 9" id="KW-0812">Transmembrane</keyword>
<dbReference type="GO" id="GO:0016410">
    <property type="term" value="F:N-acyltransferase activity"/>
    <property type="evidence" value="ECO:0007669"/>
    <property type="project" value="UniProtKB-UniRule"/>
</dbReference>
<evidence type="ECO:0000256" key="1">
    <source>
        <dbReference type="ARBA" id="ARBA00004651"/>
    </source>
</evidence>
<name>A0A9J6ZR74_9BACT</name>
<gene>
    <name evidence="9 11" type="primary">lnt</name>
    <name evidence="11" type="ORF">M9189_01640</name>
</gene>
<protein>
    <recommendedName>
        <fullName evidence="9">Apolipoprotein N-acyltransferase</fullName>
        <shortName evidence="9">ALP N-acyltransferase</shortName>
        <ecNumber evidence="9">2.3.1.269</ecNumber>
    </recommendedName>
</protein>
<dbReference type="PANTHER" id="PTHR38686">
    <property type="entry name" value="APOLIPOPROTEIN N-ACYLTRANSFERASE"/>
    <property type="match status" value="1"/>
</dbReference>
<dbReference type="InterPro" id="IPR003010">
    <property type="entry name" value="C-N_Hydrolase"/>
</dbReference>
<evidence type="ECO:0000259" key="10">
    <source>
        <dbReference type="PROSITE" id="PS50263"/>
    </source>
</evidence>
<feature type="transmembrane region" description="Helical" evidence="9">
    <location>
        <begin position="187"/>
        <end position="213"/>
    </location>
</feature>
<organism evidence="11 12">
    <name type="scientific">Xiashengella succiniciproducens</name>
    <dbReference type="NCBI Taxonomy" id="2949635"/>
    <lineage>
        <taxon>Bacteria</taxon>
        <taxon>Pseudomonadati</taxon>
        <taxon>Bacteroidota</taxon>
        <taxon>Bacteroidia</taxon>
        <taxon>Marinilabiliales</taxon>
        <taxon>Marinilabiliaceae</taxon>
        <taxon>Xiashengella</taxon>
    </lineage>
</organism>
<evidence type="ECO:0000256" key="9">
    <source>
        <dbReference type="HAMAP-Rule" id="MF_01148"/>
    </source>
</evidence>
<proteinExistence type="inferred from homology"/>
<dbReference type="GO" id="GO:0005886">
    <property type="term" value="C:plasma membrane"/>
    <property type="evidence" value="ECO:0007669"/>
    <property type="project" value="UniProtKB-SubCell"/>
</dbReference>
<comment type="subcellular location">
    <subcellularLocation>
        <location evidence="1 9">Cell membrane</location>
        <topology evidence="1 9">Multi-pass membrane protein</topology>
    </subcellularLocation>
</comment>
<keyword evidence="7 9" id="KW-0472">Membrane</keyword>
<dbReference type="Proteomes" id="UP001056426">
    <property type="component" value="Chromosome"/>
</dbReference>
<dbReference type="AlphaFoldDB" id="A0A9J6ZR74"/>
<feature type="domain" description="CN hydrolase" evidence="10">
    <location>
        <begin position="225"/>
        <end position="494"/>
    </location>
</feature>
<keyword evidence="3 9" id="KW-1003">Cell membrane</keyword>
<feature type="transmembrane region" description="Helical" evidence="9">
    <location>
        <begin position="7"/>
        <end position="25"/>
    </location>
</feature>
<comment type="catalytic activity">
    <reaction evidence="9">
        <text>N-terminal S-1,2-diacyl-sn-glyceryl-L-cysteinyl-[lipoprotein] + a glycerophospholipid = N-acyl-S-1,2-diacyl-sn-glyceryl-L-cysteinyl-[lipoprotein] + a 2-acyl-sn-glycero-3-phospholipid + H(+)</text>
        <dbReference type="Rhea" id="RHEA:48228"/>
        <dbReference type="Rhea" id="RHEA-COMP:14681"/>
        <dbReference type="Rhea" id="RHEA-COMP:14684"/>
        <dbReference type="ChEBI" id="CHEBI:15378"/>
        <dbReference type="ChEBI" id="CHEBI:136912"/>
        <dbReference type="ChEBI" id="CHEBI:140656"/>
        <dbReference type="ChEBI" id="CHEBI:140657"/>
        <dbReference type="ChEBI" id="CHEBI:140660"/>
        <dbReference type="EC" id="2.3.1.269"/>
    </reaction>
</comment>
<dbReference type="EC" id="2.3.1.269" evidence="9"/>
<dbReference type="InterPro" id="IPR045378">
    <property type="entry name" value="LNT_N"/>
</dbReference>
<keyword evidence="8 9" id="KW-0012">Acyltransferase</keyword>
<evidence type="ECO:0000256" key="6">
    <source>
        <dbReference type="ARBA" id="ARBA00022989"/>
    </source>
</evidence>
<feature type="transmembrane region" description="Helical" evidence="9">
    <location>
        <begin position="56"/>
        <end position="78"/>
    </location>
</feature>
<feature type="transmembrane region" description="Helical" evidence="9">
    <location>
        <begin position="504"/>
        <end position="525"/>
    </location>
</feature>
<dbReference type="PANTHER" id="PTHR38686:SF1">
    <property type="entry name" value="APOLIPOPROTEIN N-ACYLTRANSFERASE"/>
    <property type="match status" value="1"/>
</dbReference>
<evidence type="ECO:0000256" key="7">
    <source>
        <dbReference type="ARBA" id="ARBA00023136"/>
    </source>
</evidence>
<dbReference type="NCBIfam" id="TIGR00546">
    <property type="entry name" value="lnt"/>
    <property type="match status" value="1"/>
</dbReference>
<comment type="function">
    <text evidence="9">Catalyzes the phospholipid dependent N-acylation of the N-terminal cysteine of apolipoprotein, the last step in lipoprotein maturation.</text>
</comment>
<comment type="similarity">
    <text evidence="2 9">Belongs to the CN hydrolase family. Apolipoprotein N-acyltransferase subfamily.</text>
</comment>
<dbReference type="GO" id="GO:0042158">
    <property type="term" value="P:lipoprotein biosynthetic process"/>
    <property type="evidence" value="ECO:0007669"/>
    <property type="project" value="UniProtKB-UniRule"/>
</dbReference>
<evidence type="ECO:0000256" key="3">
    <source>
        <dbReference type="ARBA" id="ARBA00022475"/>
    </source>
</evidence>
<reference evidence="11" key="1">
    <citation type="submission" date="2022-05" db="EMBL/GenBank/DDBJ databases">
        <authorList>
            <person name="Sun X."/>
        </authorList>
    </citation>
    <scope>NUCLEOTIDE SEQUENCE</scope>
    <source>
        <strain evidence="11">Ai-910</strain>
    </source>
</reference>
<dbReference type="HAMAP" id="MF_01148">
    <property type="entry name" value="Lnt"/>
    <property type="match status" value="1"/>
</dbReference>
<keyword evidence="6 9" id="KW-1133">Transmembrane helix</keyword>
<dbReference type="EMBL" id="CP098400">
    <property type="protein sequence ID" value="URW80062.1"/>
    <property type="molecule type" value="Genomic_DNA"/>
</dbReference>
<feature type="transmembrane region" description="Helical" evidence="9">
    <location>
        <begin position="154"/>
        <end position="175"/>
    </location>
</feature>
<dbReference type="Pfam" id="PF00795">
    <property type="entry name" value="CN_hydrolase"/>
    <property type="match status" value="1"/>
</dbReference>
<accession>A0A9J6ZR74</accession>
<dbReference type="Gene3D" id="3.60.110.10">
    <property type="entry name" value="Carbon-nitrogen hydrolase"/>
    <property type="match status" value="1"/>
</dbReference>
<feature type="transmembrane region" description="Helical" evidence="9">
    <location>
        <begin position="84"/>
        <end position="104"/>
    </location>
</feature>
<dbReference type="InterPro" id="IPR036526">
    <property type="entry name" value="C-N_Hydrolase_sf"/>
</dbReference>
<keyword evidence="4 9" id="KW-0808">Transferase</keyword>
<evidence type="ECO:0000256" key="4">
    <source>
        <dbReference type="ARBA" id="ARBA00022679"/>
    </source>
</evidence>
<dbReference type="KEGG" id="alkq:M9189_01640"/>
<sequence>MVRFLQKIFTTFISPLCTGLLLGVSAIPSEYYYFSFVAFLPLLYAGDYVKTHTKPFWTFALQLLLALVTYFLICFYWVLQTANMGFLVAIVYVLPFVFLLPFYINFKKIGYKLASLYFIAAWLTVELIQANFQLGSPFYNLGNNLGVNTKLIQWYEYTGASGGTLWILSINFLLYSFVRKFSSGFKTLLRSGLVLLFVVITPILISLIIYSAYKEKGISKEVLVIHPSTDNRDVKYRVNIYELMDIYLGIMLPELTANTEYVVLPETAITNAGWVKDFNRNLVFDHFYEHTDSFPNLKLITGAVVYEEIPDVGKIKHYQRIPGIRFSENYKTWYYTYNAALQIEKEQAPQLRVKDQLVPYQEYAPYPLVLPRLTPVGIDFQFSKRENNRMVFRAANGLQTSAMVCYESVYNKLFYQASREGAQAFFVLLNEGWYENGNVPKQFLQHSVIRAVENRRSIAHSSNMGISAIINQRGDIIDTTDSKNADSLRQEIKLNRKVTFVARLGAYIEVMALLTTIGLIAYLLIMKIKNPRL</sequence>
<dbReference type="PROSITE" id="PS50263">
    <property type="entry name" value="CN_HYDROLASE"/>
    <property type="match status" value="1"/>
</dbReference>
<keyword evidence="12" id="KW-1185">Reference proteome</keyword>
<dbReference type="RefSeq" id="WP_250724174.1">
    <property type="nucleotide sequence ID" value="NZ_CP098400.1"/>
</dbReference>
<evidence type="ECO:0000313" key="11">
    <source>
        <dbReference type="EMBL" id="URW80062.1"/>
    </source>
</evidence>
<evidence type="ECO:0000256" key="2">
    <source>
        <dbReference type="ARBA" id="ARBA00010065"/>
    </source>
</evidence>
<reference evidence="11" key="2">
    <citation type="submission" date="2022-06" db="EMBL/GenBank/DDBJ databases">
        <title>Xiashengella guii gen. nov. sp. nov., a bacterium isolated form anaerobic digestion tank.</title>
        <authorList>
            <person name="Huang H."/>
        </authorList>
    </citation>
    <scope>NUCLEOTIDE SEQUENCE</scope>
    <source>
        <strain evidence="11">Ai-910</strain>
    </source>
</reference>
<evidence type="ECO:0000256" key="5">
    <source>
        <dbReference type="ARBA" id="ARBA00022692"/>
    </source>
</evidence>
<dbReference type="SUPFAM" id="SSF56317">
    <property type="entry name" value="Carbon-nitrogen hydrolase"/>
    <property type="match status" value="1"/>
</dbReference>
<evidence type="ECO:0000313" key="12">
    <source>
        <dbReference type="Proteomes" id="UP001056426"/>
    </source>
</evidence>
<evidence type="ECO:0000256" key="8">
    <source>
        <dbReference type="ARBA" id="ARBA00023315"/>
    </source>
</evidence>
<dbReference type="InterPro" id="IPR004563">
    <property type="entry name" value="Apolipo_AcylTrfase"/>
</dbReference>
<dbReference type="Pfam" id="PF20154">
    <property type="entry name" value="LNT_N"/>
    <property type="match status" value="1"/>
</dbReference>
<feature type="transmembrane region" description="Helical" evidence="9">
    <location>
        <begin position="116"/>
        <end position="134"/>
    </location>
</feature>
<comment type="pathway">
    <text evidence="9">Protein modification; lipoprotein biosynthesis (N-acyl transfer).</text>
</comment>